<evidence type="ECO:0000313" key="2">
    <source>
        <dbReference type="Proteomes" id="UP000674217"/>
    </source>
</evidence>
<dbReference type="RefSeq" id="WP_210646923.1">
    <property type="nucleotide sequence ID" value="NZ_JAGFBU010000010.1"/>
</dbReference>
<dbReference type="Proteomes" id="UP000674217">
    <property type="component" value="Unassembled WGS sequence"/>
</dbReference>
<sequence length="156" mass="18729">MFFKPFIYSQDFIKSDTLKVKNEIYKTSHISIGNSSLTKYFKVVACDSSDFKKIEIEIVNCYTKHKLEYTEFYIISIPNYTKIQSNKEIYILMNFINKIDTERMNLNLSTALVKHKYDFKNNKFEYYLDQPKKELIDFKDYKLNVKPNEVCLFLRS</sequence>
<evidence type="ECO:0000313" key="1">
    <source>
        <dbReference type="EMBL" id="MBP4143195.1"/>
    </source>
</evidence>
<proteinExistence type="predicted"/>
<organism evidence="1 2">
    <name type="scientific">Flavobacterium flabelliforme</name>
    <dbReference type="NCBI Taxonomy" id="2816119"/>
    <lineage>
        <taxon>Bacteria</taxon>
        <taxon>Pseudomonadati</taxon>
        <taxon>Bacteroidota</taxon>
        <taxon>Flavobacteriia</taxon>
        <taxon>Flavobacteriales</taxon>
        <taxon>Flavobacteriaceae</taxon>
        <taxon>Flavobacterium</taxon>
    </lineage>
</organism>
<gene>
    <name evidence="1" type="ORF">J3S90_15425</name>
</gene>
<comment type="caution">
    <text evidence="1">The sequence shown here is derived from an EMBL/GenBank/DDBJ whole genome shotgun (WGS) entry which is preliminary data.</text>
</comment>
<dbReference type="EMBL" id="JAGFBU010000010">
    <property type="protein sequence ID" value="MBP4143195.1"/>
    <property type="molecule type" value="Genomic_DNA"/>
</dbReference>
<reference evidence="1 2" key="1">
    <citation type="submission" date="2021-03" db="EMBL/GenBank/DDBJ databases">
        <title>Flavobacterium Flabelliformis Sp. Nov. And Flavobacterium Geliluteum Sp. Nov., Two Novel Multidrug Resistant Psychrophilic Species Isolated From Antarctica.</title>
        <authorList>
            <person name="Kralova S."/>
            <person name="Busse H.J."/>
            <person name="Bezdicek M."/>
            <person name="Nykrynova M."/>
            <person name="Kroupova E."/>
            <person name="Krsek D."/>
            <person name="Sedlacek I."/>
        </authorList>
    </citation>
    <scope>NUCLEOTIDE SEQUENCE [LARGE SCALE GENOMIC DNA]</scope>
    <source>
        <strain evidence="1 2">P4023</strain>
    </source>
</reference>
<keyword evidence="2" id="KW-1185">Reference proteome</keyword>
<accession>A0ABS5CX80</accession>
<protein>
    <submittedName>
        <fullName evidence="1">Uncharacterized protein</fullName>
    </submittedName>
</protein>
<name>A0ABS5CX80_9FLAO</name>